<evidence type="ECO:0000313" key="7">
    <source>
        <dbReference type="EMBL" id="SHI55262.1"/>
    </source>
</evidence>
<organism evidence="7 8">
    <name type="scientific">Desulfatibacillum alkenivorans DSM 16219</name>
    <dbReference type="NCBI Taxonomy" id="1121393"/>
    <lineage>
        <taxon>Bacteria</taxon>
        <taxon>Pseudomonadati</taxon>
        <taxon>Thermodesulfobacteriota</taxon>
        <taxon>Desulfobacteria</taxon>
        <taxon>Desulfobacterales</taxon>
        <taxon>Desulfatibacillaceae</taxon>
        <taxon>Desulfatibacillum</taxon>
    </lineage>
</organism>
<feature type="chain" id="PRO_5012206539" evidence="6">
    <location>
        <begin position="24"/>
        <end position="920"/>
    </location>
</feature>
<dbReference type="Proteomes" id="UP000183994">
    <property type="component" value="Unassembled WGS sequence"/>
</dbReference>
<protein>
    <submittedName>
        <fullName evidence="7">FG-GAP repeat-containing protein</fullName>
    </submittedName>
</protein>
<feature type="signal peptide" evidence="6">
    <location>
        <begin position="1"/>
        <end position="23"/>
    </location>
</feature>
<dbReference type="Pfam" id="PF01839">
    <property type="entry name" value="FG-GAP"/>
    <property type="match status" value="3"/>
</dbReference>
<dbReference type="Gene3D" id="2.130.10.130">
    <property type="entry name" value="Integrin alpha, N-terminal"/>
    <property type="match status" value="4"/>
</dbReference>
<evidence type="ECO:0000256" key="2">
    <source>
        <dbReference type="ARBA" id="ARBA00022737"/>
    </source>
</evidence>
<evidence type="ECO:0000256" key="5">
    <source>
        <dbReference type="SAM" id="MobiDB-lite"/>
    </source>
</evidence>
<reference evidence="8" key="1">
    <citation type="submission" date="2016-11" db="EMBL/GenBank/DDBJ databases">
        <authorList>
            <person name="Varghese N."/>
            <person name="Submissions S."/>
        </authorList>
    </citation>
    <scope>NUCLEOTIDE SEQUENCE [LARGE SCALE GENOMIC DNA]</scope>
    <source>
        <strain evidence="8">DSM 16219</strain>
    </source>
</reference>
<evidence type="ECO:0000256" key="3">
    <source>
        <dbReference type="ARBA" id="ARBA00022801"/>
    </source>
</evidence>
<gene>
    <name evidence="7" type="ORF">SAMN02745216_00133</name>
</gene>
<dbReference type="InterPro" id="IPR028994">
    <property type="entry name" value="Integrin_alpha_N"/>
</dbReference>
<evidence type="ECO:0000313" key="8">
    <source>
        <dbReference type="Proteomes" id="UP000183994"/>
    </source>
</evidence>
<dbReference type="InterPro" id="IPR013517">
    <property type="entry name" value="FG-GAP"/>
</dbReference>
<dbReference type="SMART" id="SM00191">
    <property type="entry name" value="Int_alpha"/>
    <property type="match status" value="8"/>
</dbReference>
<dbReference type="InterPro" id="IPR013519">
    <property type="entry name" value="Int_alpha_beta-p"/>
</dbReference>
<dbReference type="SUPFAM" id="SSF69318">
    <property type="entry name" value="Integrin alpha N-terminal domain"/>
    <property type="match status" value="2"/>
</dbReference>
<keyword evidence="3" id="KW-0378">Hydrolase</keyword>
<name>A0A1M6C2T7_9BACT</name>
<dbReference type="PANTHER" id="PTHR23221:SF7">
    <property type="entry name" value="PHOSPHATIDYLINOSITOL-GLYCAN-SPECIFIC PHOSPHOLIPASE D"/>
    <property type="match status" value="1"/>
</dbReference>
<dbReference type="PANTHER" id="PTHR23221">
    <property type="entry name" value="GLYCOSYLPHOSPHATIDYLINOSITOL PHOSPHOLIPASE D"/>
    <property type="match status" value="1"/>
</dbReference>
<dbReference type="AlphaFoldDB" id="A0A1M6C2T7"/>
<proteinExistence type="predicted"/>
<feature type="region of interest" description="Disordered" evidence="5">
    <location>
        <begin position="766"/>
        <end position="788"/>
    </location>
</feature>
<dbReference type="OrthoDB" id="5501344at2"/>
<keyword evidence="2" id="KW-0677">Repeat</keyword>
<dbReference type="GO" id="GO:0016787">
    <property type="term" value="F:hydrolase activity"/>
    <property type="evidence" value="ECO:0007669"/>
    <property type="project" value="UniProtKB-KW"/>
</dbReference>
<evidence type="ECO:0000256" key="6">
    <source>
        <dbReference type="SAM" id="SignalP"/>
    </source>
</evidence>
<keyword evidence="8" id="KW-1185">Reference proteome</keyword>
<keyword evidence="1 6" id="KW-0732">Signal</keyword>
<evidence type="ECO:0000256" key="1">
    <source>
        <dbReference type="ARBA" id="ARBA00022729"/>
    </source>
</evidence>
<dbReference type="RefSeq" id="WP_073471885.1">
    <property type="nucleotide sequence ID" value="NZ_FQZU01000001.1"/>
</dbReference>
<keyword evidence="4" id="KW-0325">Glycoprotein</keyword>
<evidence type="ECO:0000256" key="4">
    <source>
        <dbReference type="ARBA" id="ARBA00023180"/>
    </source>
</evidence>
<dbReference type="STRING" id="1121393.SAMN02745216_00133"/>
<accession>A0A1M6C2T7</accession>
<dbReference type="EMBL" id="FQZU01000001">
    <property type="protein sequence ID" value="SHI55262.1"/>
    <property type="molecule type" value="Genomic_DNA"/>
</dbReference>
<sequence length="920" mass="95472">MILCKKGALALLFCLCLTGFAGADAIYDNFGEGDAFVPDAGLGIGYVYGPFGFTMELERCIPITVTATGTDHYLDYAALPVVRYKTIQDLELSIREDAGGVPGDLVESQYFLAVQSEAAVYTVPFSGVSILEEGKTYWAHLSYVDPDSRFNWLETANVITGTVASRIQKDHAWSTDVQEYAALRLTTTPLDPAGDALKDLSEGGDLHVFGREYQDKVSAGEGVFTGDVNGDNVPDLILTSCYGAGPDNVREGAGEVYVYFGSTGLGGIRDILGEEGPEPDLTIFGASANDALGMGRAVAVGDVNGDHIQDLVLGAWQADGPLGNRCSGGEVYVIFGSSALSGTLDLDDGGADLIVYGAGCGDNLGRDGAIRLGDLNNDRIADLILAAPGADGPSGARDDCGEIYFIQGGAALSGTVDLAQGRWAGIVYGASMNDQLGADGSLVLGDWNGDGILDLAAGSPYADGPSDSRSGCGEAYILAGADQAFPSFDLKFTAPALRVYGGDYGDALTRYQALASGDVNGDGVDDLVLGAPYADGTYNNRSNCGEVHVIYGADGLSGNRDLDLNESDVAILGADRGDYLGKYQGVAVGDLNGDGLDDIAMASTYAGGPNNSRRSCGEAAVVFGSASLPTLVDLDAEEQDLLVYGATYGDRLGNDGGLLAADLNGDGVKDLVLASALADGPGESRSNCGEAYIIHGGAALSGTLDIFSGGQDVLIYGPGYNDRMTDGGALTAGDFNANGVPDAVLGAFRADGPDNARTCSGEVFGISGGRPPASAQTRQTDHAGDPLPEDYGTARVIIDYGTGDAASMTRATLIRSKNNVDLGEETKTANVQWILETDRENFAATLVFHYLDAEVQGLDESKLQVFAAPEQGGEYTPLESVLDQAKNLLTVQGVAEFGPFAIAEGEPAADDEECFIKALR</sequence>